<feature type="compositionally biased region" description="Low complexity" evidence="13">
    <location>
        <begin position="767"/>
        <end position="792"/>
    </location>
</feature>
<feature type="region of interest" description="Disordered" evidence="13">
    <location>
        <begin position="698"/>
        <end position="750"/>
    </location>
</feature>
<feature type="disulfide bond" evidence="7">
    <location>
        <begin position="405"/>
        <end position="417"/>
    </location>
</feature>
<evidence type="ECO:0000256" key="6">
    <source>
        <dbReference type="PIRSR" id="PIRSR601548-3"/>
    </source>
</evidence>
<keyword evidence="3 7" id="KW-1015">Disulfide bond</keyword>
<organism evidence="14 15">
    <name type="scientific">Macrostomum lignano</name>
    <dbReference type="NCBI Taxonomy" id="282301"/>
    <lineage>
        <taxon>Eukaryota</taxon>
        <taxon>Metazoa</taxon>
        <taxon>Spiralia</taxon>
        <taxon>Lophotrochozoa</taxon>
        <taxon>Platyhelminthes</taxon>
        <taxon>Rhabditophora</taxon>
        <taxon>Macrostomorpha</taxon>
        <taxon>Macrostomida</taxon>
        <taxon>Macrostomidae</taxon>
        <taxon>Macrostomum</taxon>
    </lineage>
</organism>
<keyword evidence="12" id="KW-0121">Carboxypeptidase</keyword>
<evidence type="ECO:0000256" key="9">
    <source>
        <dbReference type="PIRSR" id="PIRSR601548-8"/>
    </source>
</evidence>
<dbReference type="InterPro" id="IPR001548">
    <property type="entry name" value="Peptidase_M2"/>
</dbReference>
<feature type="binding site" evidence="6">
    <location>
        <position position="256"/>
    </location>
    <ligand>
        <name>Zn(2+)</name>
        <dbReference type="ChEBI" id="CHEBI:29105"/>
        <label>1</label>
        <note>catalytic</note>
    </ligand>
</feature>
<dbReference type="PRINTS" id="PR00791">
    <property type="entry name" value="PEPDIPTASEA"/>
</dbReference>
<comment type="caution">
    <text evidence="11">Lacks conserved residue(s) required for the propagation of feature annotation.</text>
</comment>
<evidence type="ECO:0000256" key="8">
    <source>
        <dbReference type="PIRSR" id="PIRSR601548-5"/>
    </source>
</evidence>
<protein>
    <recommendedName>
        <fullName evidence="12">Angiotensin-converting enzyme</fullName>
        <ecNumber evidence="12">3.4.-.-</ecNumber>
    </recommendedName>
</protein>
<keyword evidence="14" id="KW-1185">Reference proteome</keyword>
<feature type="binding site" evidence="9">
    <location>
        <position position="284"/>
    </location>
    <ligand>
        <name>Zn(2+)</name>
        <dbReference type="ChEBI" id="CHEBI:29105"/>
        <label>2</label>
        <note>catalytic</note>
    </ligand>
</feature>
<feature type="region of interest" description="Disordered" evidence="13">
    <location>
        <begin position="495"/>
        <end position="519"/>
    </location>
</feature>
<dbReference type="GO" id="GO:0006508">
    <property type="term" value="P:proteolysis"/>
    <property type="evidence" value="ECO:0007669"/>
    <property type="project" value="UniProtKB-KW"/>
</dbReference>
<dbReference type="EC" id="3.4.-.-" evidence="12"/>
<feature type="compositionally biased region" description="Low complexity" evidence="13">
    <location>
        <begin position="501"/>
        <end position="511"/>
    </location>
</feature>
<evidence type="ECO:0000256" key="4">
    <source>
        <dbReference type="ARBA" id="ARBA00023180"/>
    </source>
</evidence>
<evidence type="ECO:0000256" key="11">
    <source>
        <dbReference type="PROSITE-ProRule" id="PRU01355"/>
    </source>
</evidence>
<evidence type="ECO:0000256" key="3">
    <source>
        <dbReference type="ARBA" id="ARBA00023157"/>
    </source>
</evidence>
<dbReference type="GO" id="GO:0008237">
    <property type="term" value="F:metallopeptidase activity"/>
    <property type="evidence" value="ECO:0007669"/>
    <property type="project" value="UniProtKB-KW"/>
</dbReference>
<evidence type="ECO:0000256" key="10">
    <source>
        <dbReference type="PIRSR" id="PIRSR601548-9"/>
    </source>
</evidence>
<sequence>LSELHQSLQNSYSHIAACPKLGNNSAAGCLPVGEQAVSDVLANASASYDYKLSVWRSWYDSAAGAMATNFTAYVRLANSSARQIGYGDFGEADWRSDFESDSFNSDVLAWYAQLSDLYTQLHAYVRHRLSRRYPGKFRPDGCLPAHILGHDQWAQQWSLQSEDFPRRVTAVNYTDLLVRKFGNFTELVRAAEGFYKSLGMPAMTKEFWQRSDFFKPANSSIVKDCHASAWEFANRKDFRIKMCGRVRVEDFNVIHHEMGHIEYFMAYSRQPREFRNSANSGFHEAVGDTMSLSVNTRAHFATLGMLPNGTEAAEAELNRLFSMALEKVAFLPFALTTGVFRWLVFNGTAGPDTYNRVWWGLRARYGGICPPVDRPSEDSTPEPNTTYIRYYFSFILQFQLHRRMCQLSGHKGPVNRCDFYRSKKAGKKFLQMLKSGSSRPWQETLREFTKEDGLQTSALLEYFRPLHAWLADYNKRHGVPVGWKVPKDVLKGVAEQRDLPSSSSISSSSSSPDEDVTRRWCRRSTTPTPAIRAAVAAAAAAAPSVGAPPSESMSSSSSRLDWWADFEAKPPPLPPPMPPPPPHSAPECFLRHFVRRPASTRVPHEPPRPISNTKTSPADSVNFSKPCIPTTGRQNFGSCEAMEISERVFVFNQRGASRALSGPARYLCCSKVFSRAKICCPLKVGRVCFRLPSAAGPTEPVEHLTAPPAAPLIPTLGPKSLSSGDDGGGSCGTVGTEGQSSAAPQAEAAAAARRRRAAAVAVVEVAAAESKPLKQKSAAAAAAESKQAAKNAPQGADGSSCF</sequence>
<comment type="cofactor">
    <cofactor evidence="12">
        <name>Zn(2+)</name>
        <dbReference type="ChEBI" id="CHEBI:29105"/>
    </cofactor>
    <text evidence="12">Binds 1 zinc ion per subunit.</text>
</comment>
<keyword evidence="12" id="KW-0482">Metalloprotease</keyword>
<dbReference type="GO" id="GO:0005886">
    <property type="term" value="C:plasma membrane"/>
    <property type="evidence" value="ECO:0007669"/>
    <property type="project" value="TreeGrafter"/>
</dbReference>
<reference evidence="15" key="1">
    <citation type="submission" date="2016-11" db="UniProtKB">
        <authorList>
            <consortium name="WormBaseParasite"/>
        </authorList>
    </citation>
    <scope>IDENTIFICATION</scope>
</reference>
<dbReference type="PROSITE" id="PS52011">
    <property type="entry name" value="PEPTIDASE_M2"/>
    <property type="match status" value="1"/>
</dbReference>
<comment type="similarity">
    <text evidence="1 11 12">Belongs to the peptidase M2 family.</text>
</comment>
<dbReference type="GO" id="GO:0004180">
    <property type="term" value="F:carboxypeptidase activity"/>
    <property type="evidence" value="ECO:0007669"/>
    <property type="project" value="UniProtKB-KW"/>
</dbReference>
<keyword evidence="2" id="KW-0732">Signal</keyword>
<feature type="binding site" evidence="5">
    <location>
        <position position="389"/>
    </location>
    <ligand>
        <name>chloride</name>
        <dbReference type="ChEBI" id="CHEBI:17996"/>
        <label>1</label>
    </ligand>
</feature>
<feature type="compositionally biased region" description="Polar residues" evidence="13">
    <location>
        <begin position="610"/>
        <end position="623"/>
    </location>
</feature>
<feature type="region of interest" description="Disordered" evidence="13">
    <location>
        <begin position="599"/>
        <end position="623"/>
    </location>
</feature>
<dbReference type="Gene3D" id="1.10.1370.30">
    <property type="match status" value="1"/>
</dbReference>
<evidence type="ECO:0000256" key="13">
    <source>
        <dbReference type="SAM" id="MobiDB-lite"/>
    </source>
</evidence>
<dbReference type="PANTHER" id="PTHR10514:SF45">
    <property type="entry name" value="ANGIOTENSIN-CONVERTING ENZYME"/>
    <property type="match status" value="1"/>
</dbReference>
<feature type="glycosylation site" description="N-linked (GlcNAc...) asparagine" evidence="8">
    <location>
        <position position="183"/>
    </location>
</feature>
<dbReference type="Proteomes" id="UP000095280">
    <property type="component" value="Unplaced"/>
</dbReference>
<feature type="disulfide bond" evidence="7 11">
    <location>
        <begin position="225"/>
        <end position="243"/>
    </location>
</feature>
<dbReference type="Pfam" id="PF01401">
    <property type="entry name" value="Peptidase_M2"/>
    <property type="match status" value="1"/>
</dbReference>
<evidence type="ECO:0000256" key="5">
    <source>
        <dbReference type="PIRSR" id="PIRSR601548-2"/>
    </source>
</evidence>
<dbReference type="PANTHER" id="PTHR10514">
    <property type="entry name" value="ANGIOTENSIN-CONVERTING ENZYME"/>
    <property type="match status" value="1"/>
</dbReference>
<keyword evidence="12" id="KW-0378">Hydrolase</keyword>
<feature type="binding site" evidence="9">
    <location>
        <position position="256"/>
    </location>
    <ligand>
        <name>Zn(2+)</name>
        <dbReference type="ChEBI" id="CHEBI:29105"/>
        <label>2</label>
        <note>catalytic</note>
    </ligand>
</feature>
<keyword evidence="12" id="KW-0645">Protease</keyword>
<evidence type="ECO:0000313" key="15">
    <source>
        <dbReference type="WBParaSite" id="maker-uti_cns_0015575-snap-gene-0.2-mRNA-1"/>
    </source>
</evidence>
<feature type="binding site" evidence="6">
    <location>
        <position position="284"/>
    </location>
    <ligand>
        <name>Zn(2+)</name>
        <dbReference type="ChEBI" id="CHEBI:29105"/>
        <label>1</label>
        <note>catalytic</note>
    </ligand>
</feature>
<feature type="binding site" evidence="9">
    <location>
        <position position="260"/>
    </location>
    <ligand>
        <name>Zn(2+)</name>
        <dbReference type="ChEBI" id="CHEBI:29105"/>
        <label>2</label>
        <note>catalytic</note>
    </ligand>
</feature>
<feature type="active site" description="Proton acceptor 2" evidence="10">
    <location>
        <position position="257"/>
    </location>
</feature>
<keyword evidence="6 12" id="KW-0479">Metal-binding</keyword>
<dbReference type="SUPFAM" id="SSF55486">
    <property type="entry name" value="Metalloproteases ('zincins'), catalytic domain"/>
    <property type="match status" value="1"/>
</dbReference>
<keyword evidence="4 8" id="KW-0325">Glycoprotein</keyword>
<evidence type="ECO:0000256" key="12">
    <source>
        <dbReference type="RuleBase" id="RU361144"/>
    </source>
</evidence>
<dbReference type="AlphaFoldDB" id="A0A1I8IQS2"/>
<dbReference type="WBParaSite" id="maker-uti_cns_0015575-snap-gene-0.2-mRNA-1">
    <property type="protein sequence ID" value="maker-uti_cns_0015575-snap-gene-0.2-mRNA-1"/>
    <property type="gene ID" value="maker-uti_cns_0015575-snap-gene-0.2"/>
</dbReference>
<evidence type="ECO:0000313" key="14">
    <source>
        <dbReference type="Proteomes" id="UP000095280"/>
    </source>
</evidence>
<evidence type="ECO:0000256" key="2">
    <source>
        <dbReference type="ARBA" id="ARBA00022729"/>
    </source>
</evidence>
<dbReference type="GO" id="GO:0046872">
    <property type="term" value="F:metal ion binding"/>
    <property type="evidence" value="ECO:0007669"/>
    <property type="project" value="UniProtKB-KW"/>
</dbReference>
<evidence type="ECO:0000256" key="1">
    <source>
        <dbReference type="ARBA" id="ARBA00008139"/>
    </source>
</evidence>
<evidence type="ECO:0000256" key="7">
    <source>
        <dbReference type="PIRSR" id="PIRSR601548-4"/>
    </source>
</evidence>
<proteinExistence type="inferred from homology"/>
<name>A0A1I8IQS2_9PLAT</name>
<feature type="binding site" evidence="6">
    <location>
        <position position="260"/>
    </location>
    <ligand>
        <name>Zn(2+)</name>
        <dbReference type="ChEBI" id="CHEBI:29105"/>
        <label>1</label>
        <note>catalytic</note>
    </ligand>
</feature>
<keyword evidence="6 12" id="KW-0862">Zinc</keyword>
<feature type="region of interest" description="Disordered" evidence="13">
    <location>
        <begin position="767"/>
        <end position="802"/>
    </location>
</feature>
<dbReference type="GO" id="GO:0008241">
    <property type="term" value="F:peptidyl-dipeptidase activity"/>
    <property type="evidence" value="ECO:0007669"/>
    <property type="project" value="InterPro"/>
</dbReference>
<accession>A0A1I8IQS2</accession>
<dbReference type="CDD" id="cd06461">
    <property type="entry name" value="M2_ACE"/>
    <property type="match status" value="1"/>
</dbReference>
<feature type="compositionally biased region" description="Low complexity" evidence="13">
    <location>
        <begin position="704"/>
        <end position="724"/>
    </location>
</feature>